<dbReference type="Proteomes" id="UP000184330">
    <property type="component" value="Unassembled WGS sequence"/>
</dbReference>
<feature type="compositionally biased region" description="Polar residues" evidence="1">
    <location>
        <begin position="225"/>
        <end position="241"/>
    </location>
</feature>
<proteinExistence type="predicted"/>
<evidence type="ECO:0000313" key="2">
    <source>
        <dbReference type="EMBL" id="CZR67794.1"/>
    </source>
</evidence>
<sequence>MQPCLTQTSNFPTFSTKCRKARSLPQQTSTKIDELPPPPKWMRIPPPEKPGYGLIGPWALVGPGANTTANAKSPKPFPPFIPPLLPTSPLRSDSQNASQLLRHPIVHQEQFQPRLNPARGPSQPPIQSNKRKRQSIPNVTKNKEQERKTVKENRESIAADRQAAQTQVWTFFQAADLEELIPATPPPPSTQTRYNTRRRPSPPRAADVAGPAAESDGGYKRGAEASTTTPVKRSGCSSRSTPLRGRKFSQTRTPPSHSHPQPQPPGPGTSSSPLRKRLWTNDITRRRGPWDTSSPPPLKGRRLSRARFTRSPSSPSPRLNSSG</sequence>
<protein>
    <submittedName>
        <fullName evidence="2">Uncharacterized protein</fullName>
    </submittedName>
</protein>
<reference evidence="2 3" key="1">
    <citation type="submission" date="2016-03" db="EMBL/GenBank/DDBJ databases">
        <authorList>
            <person name="Ploux O."/>
        </authorList>
    </citation>
    <scope>NUCLEOTIDE SEQUENCE [LARGE SCALE GENOMIC DNA]</scope>
    <source>
        <strain evidence="2 3">UAMH 11012</strain>
    </source>
</reference>
<keyword evidence="3" id="KW-1185">Reference proteome</keyword>
<dbReference type="AlphaFoldDB" id="A0A1L7XRY1"/>
<feature type="compositionally biased region" description="Polar residues" evidence="1">
    <location>
        <begin position="90"/>
        <end position="99"/>
    </location>
</feature>
<feature type="compositionally biased region" description="Basic residues" evidence="1">
    <location>
        <begin position="299"/>
        <end position="308"/>
    </location>
</feature>
<feature type="region of interest" description="Disordered" evidence="1">
    <location>
        <begin position="178"/>
        <end position="323"/>
    </location>
</feature>
<organism evidence="2 3">
    <name type="scientific">Phialocephala subalpina</name>
    <dbReference type="NCBI Taxonomy" id="576137"/>
    <lineage>
        <taxon>Eukaryota</taxon>
        <taxon>Fungi</taxon>
        <taxon>Dikarya</taxon>
        <taxon>Ascomycota</taxon>
        <taxon>Pezizomycotina</taxon>
        <taxon>Leotiomycetes</taxon>
        <taxon>Helotiales</taxon>
        <taxon>Mollisiaceae</taxon>
        <taxon>Phialocephala</taxon>
        <taxon>Phialocephala fortinii species complex</taxon>
    </lineage>
</organism>
<gene>
    <name evidence="2" type="ORF">PAC_17693</name>
</gene>
<feature type="compositionally biased region" description="Pro residues" evidence="1">
    <location>
        <begin position="75"/>
        <end position="86"/>
    </location>
</feature>
<feature type="compositionally biased region" description="Basic and acidic residues" evidence="1">
    <location>
        <begin position="141"/>
        <end position="158"/>
    </location>
</feature>
<accession>A0A1L7XRY1</accession>
<feature type="region of interest" description="Disordered" evidence="1">
    <location>
        <begin position="64"/>
        <end position="163"/>
    </location>
</feature>
<evidence type="ECO:0000313" key="3">
    <source>
        <dbReference type="Proteomes" id="UP000184330"/>
    </source>
</evidence>
<feature type="region of interest" description="Disordered" evidence="1">
    <location>
        <begin position="18"/>
        <end position="48"/>
    </location>
</feature>
<dbReference type="EMBL" id="FJOG01000047">
    <property type="protein sequence ID" value="CZR67794.1"/>
    <property type="molecule type" value="Genomic_DNA"/>
</dbReference>
<feature type="compositionally biased region" description="Low complexity" evidence="1">
    <location>
        <begin position="309"/>
        <end position="323"/>
    </location>
</feature>
<name>A0A1L7XRY1_9HELO</name>
<feature type="compositionally biased region" description="Pro residues" evidence="1">
    <location>
        <begin position="35"/>
        <end position="48"/>
    </location>
</feature>
<evidence type="ECO:0000256" key="1">
    <source>
        <dbReference type="SAM" id="MobiDB-lite"/>
    </source>
</evidence>